<dbReference type="RefSeq" id="WP_139171957.1">
    <property type="nucleotide sequence ID" value="NZ_CBCSKY010000009.1"/>
</dbReference>
<evidence type="ECO:0008006" key="3">
    <source>
        <dbReference type="Google" id="ProtNLM"/>
    </source>
</evidence>
<protein>
    <recommendedName>
        <fullName evidence="3">Gp37 protein</fullName>
    </recommendedName>
</protein>
<evidence type="ECO:0000313" key="1">
    <source>
        <dbReference type="EMBL" id="SDJ03966.1"/>
    </source>
</evidence>
<sequence length="143" mass="16138">MKMVQRLREHITAALKSAYPELPLDVDGEKPQSAYFRLELISAVYDRQREGRYMAVYKFGIRYEQGGLLDSEELADGLCEALAVQSHADPAFRVIRQAWEAGKDSIGPVFTVDYMLYLQKQEQGQGQTEAVLMGQLSEGAYVK</sequence>
<dbReference type="STRING" id="1174501.SAMN05216192_11118"/>
<dbReference type="Proteomes" id="UP000199050">
    <property type="component" value="Unassembled WGS sequence"/>
</dbReference>
<dbReference type="OrthoDB" id="2600668at2"/>
<evidence type="ECO:0000313" key="2">
    <source>
        <dbReference type="Proteomes" id="UP000199050"/>
    </source>
</evidence>
<reference evidence="2" key="1">
    <citation type="submission" date="2016-10" db="EMBL/GenBank/DDBJ databases">
        <authorList>
            <person name="Varghese N."/>
            <person name="Submissions S."/>
        </authorList>
    </citation>
    <scope>NUCLEOTIDE SEQUENCE [LARGE SCALE GENOMIC DNA]</scope>
    <source>
        <strain evidence="2">CGMCC 1.11012</strain>
    </source>
</reference>
<dbReference type="AlphaFoldDB" id="A0A1G8QH81"/>
<proteinExistence type="predicted"/>
<dbReference type="EMBL" id="FNDX01000011">
    <property type="protein sequence ID" value="SDJ03966.1"/>
    <property type="molecule type" value="Genomic_DNA"/>
</dbReference>
<name>A0A1G8QH81_9BACL</name>
<dbReference type="Pfam" id="PF20765">
    <property type="entry name" value="Phage_tail_terminator_8"/>
    <property type="match status" value="1"/>
</dbReference>
<gene>
    <name evidence="1" type="ORF">SAMN05216192_11118</name>
</gene>
<organism evidence="1 2">
    <name type="scientific">Paenibacillus typhae</name>
    <dbReference type="NCBI Taxonomy" id="1174501"/>
    <lineage>
        <taxon>Bacteria</taxon>
        <taxon>Bacillati</taxon>
        <taxon>Bacillota</taxon>
        <taxon>Bacilli</taxon>
        <taxon>Bacillales</taxon>
        <taxon>Paenibacillaceae</taxon>
        <taxon>Paenibacillus</taxon>
    </lineage>
</organism>
<accession>A0A1G8QH81</accession>
<dbReference type="InterPro" id="IPR049254">
    <property type="entry name" value="Phage_tail_terminator"/>
</dbReference>
<keyword evidence="2" id="KW-1185">Reference proteome</keyword>